<accession>A0A061JBW1</accession>
<feature type="transmembrane region" description="Helical" evidence="7">
    <location>
        <begin position="123"/>
        <end position="140"/>
    </location>
</feature>
<feature type="transmembrane region" description="Helical" evidence="7">
    <location>
        <begin position="425"/>
        <end position="447"/>
    </location>
</feature>
<evidence type="ECO:0000256" key="6">
    <source>
        <dbReference type="ARBA" id="ARBA00023136"/>
    </source>
</evidence>
<evidence type="ECO:0000313" key="9">
    <source>
        <dbReference type="Proteomes" id="UP000031737"/>
    </source>
</evidence>
<evidence type="ECO:0000256" key="5">
    <source>
        <dbReference type="ARBA" id="ARBA00022989"/>
    </source>
</evidence>
<dbReference type="VEuPathDB" id="TriTrypDB:TRSC58_00386"/>
<name>A0A061JBW1_TRYRA</name>
<comment type="subcellular location">
    <subcellularLocation>
        <location evidence="1">Membrane</location>
        <topology evidence="1">Multi-pass membrane protein</topology>
    </subcellularLocation>
</comment>
<feature type="transmembrane region" description="Helical" evidence="7">
    <location>
        <begin position="152"/>
        <end position="177"/>
    </location>
</feature>
<reference evidence="8 9" key="1">
    <citation type="submission" date="2013-07" db="EMBL/GenBank/DDBJ databases">
        <authorList>
            <person name="Stoco P.H."/>
            <person name="Wagner G."/>
            <person name="Gerber A."/>
            <person name="Zaha A."/>
            <person name="Thompson C."/>
            <person name="Bartholomeu D.C."/>
            <person name="Luckemeyer D.D."/>
            <person name="Bahia D."/>
            <person name="Loreto E."/>
            <person name="Prestes E.B."/>
            <person name="Lima F.M."/>
            <person name="Rodrigues-Luiz G."/>
            <person name="Vallejo G.A."/>
            <person name="Filho J.F."/>
            <person name="Monteiro K.M."/>
            <person name="Tyler K.M."/>
            <person name="de Almeida L.G."/>
            <person name="Ortiz M.F."/>
            <person name="Siervo M.A."/>
            <person name="de Moraes M.H."/>
            <person name="Cunha O.L."/>
            <person name="Mendonca-Neto R."/>
            <person name="Silva R."/>
            <person name="Teixeira S.M."/>
            <person name="Murta S.M."/>
            <person name="Sincero T.C."/>
            <person name="Mendes T.A."/>
            <person name="Urmenyi T.P."/>
            <person name="Silva V.G."/>
            <person name="da Rocha W.D."/>
            <person name="Andersson B."/>
            <person name="Romanha A.J."/>
            <person name="Steindel M."/>
            <person name="de Vasconcelos A.T."/>
            <person name="Grisard E.C."/>
        </authorList>
    </citation>
    <scope>NUCLEOTIDE SEQUENCE [LARGE SCALE GENOMIC DNA]</scope>
    <source>
        <strain evidence="8 9">SC58</strain>
    </source>
</reference>
<evidence type="ECO:0000256" key="4">
    <source>
        <dbReference type="ARBA" id="ARBA00022692"/>
    </source>
</evidence>
<feature type="transmembrane region" description="Helical" evidence="7">
    <location>
        <begin position="356"/>
        <end position="379"/>
    </location>
</feature>
<feature type="transmembrane region" description="Helical" evidence="7">
    <location>
        <begin position="325"/>
        <end position="344"/>
    </location>
</feature>
<feature type="transmembrane region" description="Helical" evidence="7">
    <location>
        <begin position="192"/>
        <end position="211"/>
    </location>
</feature>
<keyword evidence="3" id="KW-0813">Transport</keyword>
<dbReference type="Pfam" id="PF01733">
    <property type="entry name" value="Nucleoside_tran"/>
    <property type="match status" value="1"/>
</dbReference>
<dbReference type="EMBL" id="AUPL01000386">
    <property type="protein sequence ID" value="ESL11855.1"/>
    <property type="molecule type" value="Genomic_DNA"/>
</dbReference>
<keyword evidence="9" id="KW-1185">Reference proteome</keyword>
<dbReference type="PANTHER" id="PTHR10332">
    <property type="entry name" value="EQUILIBRATIVE NUCLEOSIDE TRANSPORTER"/>
    <property type="match status" value="1"/>
</dbReference>
<dbReference type="GO" id="GO:0005337">
    <property type="term" value="F:nucleoside transmembrane transporter activity"/>
    <property type="evidence" value="ECO:0007669"/>
    <property type="project" value="InterPro"/>
</dbReference>
<comment type="caution">
    <text evidence="8">The sequence shown here is derived from an EMBL/GenBank/DDBJ whole genome shotgun (WGS) entry which is preliminary data.</text>
</comment>
<dbReference type="AlphaFoldDB" id="A0A061JBW1"/>
<dbReference type="OrthoDB" id="1856718at2759"/>
<dbReference type="InterPro" id="IPR036259">
    <property type="entry name" value="MFS_trans_sf"/>
</dbReference>
<feature type="transmembrane region" description="Helical" evidence="7">
    <location>
        <begin position="12"/>
        <end position="37"/>
    </location>
</feature>
<gene>
    <name evidence="8" type="ORF">TRSC58_00386</name>
</gene>
<comment type="similarity">
    <text evidence="2">Belongs to the SLC29A/ENT transporter (TC 2.A.57) family.</text>
</comment>
<sequence length="448" mass="49379">MSLFSSYSEAWTFLTCIIMGITMVMGVSAVTSAPSYMTDYYKYVANDENAKPKNEKFWRTVLTFYLVVTMVTQTVFEPVNLTTFCCRLSLYFRLYASCVLMLLELLVLLLIPMNSSTSESAAIAALMVMAFVGGFARAFYENTGYALFGPFPPAMISVFVVGAAVSGLVMSILQIIIKASMSDSYYSVRKQAVIYFSIAIAIIFVTMLMLWSLSKNSFSRGYVAELRSKHGFFANIYRKRKMTHDPSVGSAEALEEDSKKEDGEAVSYPSESVEPLTTAELLQMVKLWPIIKKIYSMQFACFYTFFISFLLFPGVMLAVDEKDPWYGTIVVAVYNAADLVGRLFSLVRSLQASRRWVVIGALLRTLLVPLLVLCAKGYIPTFGAAHTVSGVLGLTNGYYATMSVYYTPETEGLNSDGERALAGQATGVCLLFGVSAGSLLQLAIVLAL</sequence>
<dbReference type="InterPro" id="IPR002259">
    <property type="entry name" value="Eqnu_transpt"/>
</dbReference>
<keyword evidence="6 7" id="KW-0472">Membrane</keyword>
<proteinExistence type="inferred from homology"/>
<dbReference type="GO" id="GO:0005886">
    <property type="term" value="C:plasma membrane"/>
    <property type="evidence" value="ECO:0007669"/>
    <property type="project" value="TreeGrafter"/>
</dbReference>
<keyword evidence="4 7" id="KW-0812">Transmembrane</keyword>
<keyword evidence="5 7" id="KW-1133">Transmembrane helix</keyword>
<feature type="transmembrane region" description="Helical" evidence="7">
    <location>
        <begin position="88"/>
        <end position="111"/>
    </location>
</feature>
<dbReference type="Proteomes" id="UP000031737">
    <property type="component" value="Unassembled WGS sequence"/>
</dbReference>
<feature type="transmembrane region" description="Helical" evidence="7">
    <location>
        <begin position="57"/>
        <end position="76"/>
    </location>
</feature>
<dbReference type="PANTHER" id="PTHR10332:SF10">
    <property type="entry name" value="EQUILIBRATIVE NUCLEOSIDE TRANSPORTER 4"/>
    <property type="match status" value="1"/>
</dbReference>
<organism evidence="8 9">
    <name type="scientific">Trypanosoma rangeli SC58</name>
    <dbReference type="NCBI Taxonomy" id="429131"/>
    <lineage>
        <taxon>Eukaryota</taxon>
        <taxon>Discoba</taxon>
        <taxon>Euglenozoa</taxon>
        <taxon>Kinetoplastea</taxon>
        <taxon>Metakinetoplastina</taxon>
        <taxon>Trypanosomatida</taxon>
        <taxon>Trypanosomatidae</taxon>
        <taxon>Trypanosoma</taxon>
        <taxon>Herpetosoma</taxon>
    </lineage>
</organism>
<dbReference type="SUPFAM" id="SSF103473">
    <property type="entry name" value="MFS general substrate transporter"/>
    <property type="match status" value="1"/>
</dbReference>
<feature type="transmembrane region" description="Helical" evidence="7">
    <location>
        <begin position="300"/>
        <end position="319"/>
    </location>
</feature>
<protein>
    <submittedName>
        <fullName evidence="8">Nucleoside transporter</fullName>
    </submittedName>
</protein>
<evidence type="ECO:0000313" key="8">
    <source>
        <dbReference type="EMBL" id="ESL11855.1"/>
    </source>
</evidence>
<evidence type="ECO:0000256" key="1">
    <source>
        <dbReference type="ARBA" id="ARBA00004141"/>
    </source>
</evidence>
<evidence type="ECO:0000256" key="3">
    <source>
        <dbReference type="ARBA" id="ARBA00022448"/>
    </source>
</evidence>
<evidence type="ECO:0000256" key="7">
    <source>
        <dbReference type="SAM" id="Phobius"/>
    </source>
</evidence>
<evidence type="ECO:0000256" key="2">
    <source>
        <dbReference type="ARBA" id="ARBA00007965"/>
    </source>
</evidence>